<dbReference type="SUPFAM" id="SSF52540">
    <property type="entry name" value="P-loop containing nucleoside triphosphate hydrolases"/>
    <property type="match status" value="1"/>
</dbReference>
<dbReference type="GO" id="GO:0005886">
    <property type="term" value="C:plasma membrane"/>
    <property type="evidence" value="ECO:0007669"/>
    <property type="project" value="TreeGrafter"/>
</dbReference>
<keyword evidence="3" id="KW-0067">ATP-binding</keyword>
<keyword evidence="2" id="KW-0547">Nucleotide-binding</keyword>
<name>A0A7X9IKV1_9DELT</name>
<comment type="similarity">
    <text evidence="1">Belongs to the GSP E family.</text>
</comment>
<proteinExistence type="inferred from homology"/>
<dbReference type="AlphaFoldDB" id="A0A7X9IKV1"/>
<dbReference type="Pfam" id="PF05157">
    <property type="entry name" value="MshEN"/>
    <property type="match status" value="1"/>
</dbReference>
<evidence type="ECO:0000259" key="4">
    <source>
        <dbReference type="PROSITE" id="PS00662"/>
    </source>
</evidence>
<dbReference type="Gene3D" id="3.30.450.90">
    <property type="match status" value="1"/>
</dbReference>
<dbReference type="GO" id="GO:0005524">
    <property type="term" value="F:ATP binding"/>
    <property type="evidence" value="ECO:0007669"/>
    <property type="project" value="UniProtKB-KW"/>
</dbReference>
<dbReference type="EMBL" id="JAAZON010000171">
    <property type="protein sequence ID" value="NMC62340.1"/>
    <property type="molecule type" value="Genomic_DNA"/>
</dbReference>
<dbReference type="CDD" id="cd01129">
    <property type="entry name" value="PulE-GspE-like"/>
    <property type="match status" value="1"/>
</dbReference>
<dbReference type="SUPFAM" id="SSF160246">
    <property type="entry name" value="EspE N-terminal domain-like"/>
    <property type="match status" value="1"/>
</dbReference>
<dbReference type="InterPro" id="IPR007831">
    <property type="entry name" value="T2SS_GspE_N"/>
</dbReference>
<evidence type="ECO:0000313" key="6">
    <source>
        <dbReference type="Proteomes" id="UP000524246"/>
    </source>
</evidence>
<evidence type="ECO:0000256" key="2">
    <source>
        <dbReference type="ARBA" id="ARBA00022741"/>
    </source>
</evidence>
<feature type="domain" description="Bacterial type II secretion system protein E" evidence="4">
    <location>
        <begin position="351"/>
        <end position="365"/>
    </location>
</feature>
<dbReference type="Gene3D" id="3.30.300.160">
    <property type="entry name" value="Type II secretion system, protein E, N-terminal domain"/>
    <property type="match status" value="1"/>
</dbReference>
<sequence>MVEKSLNFYNPKVQTAKVNTADANDVTNDVARTLSYCSTREARALINFAQAEKLRVLPLGLIHFCDGQTLSVATANEHDIDLQNTLRLITGRNVRLIQVDEKQLVDAIFLAYKGDDVELEQSFLKADSEVGHSETTKVAQLDFRPPNGDSAIALASLFDYAVSKGASDIHLIPLLHGGCIKLRVRGELLSSNKNIYTRQLHRQMLSRLKILSSMDTTKRNTPQDGSFSFSAAGKDIFARVSIMPTVHGEKAAVRFMGTQGLRSVEELSFSPESLRILLKYLDKHSGLILFCGPTGSGKSTSMYAALEYLKKHSLQIVTIEDPVEIFLDGICQTNVHEELGLTFSTCLRSALRQDPDVLLVGEVRDNESAVVAVQAAMTGHLLLSTVHARTSLEVFMRFEQLGIDANTMAQALVAIVGQRLLPVLCDVCKVIDLAGTKRTGIEVYKEVGCAHCDYSGYSTRAPAIEILQMDAKIRNMLQNEKFTSSKLISALNPENYLPIKSSLDRMLKNGRISMRQYEEFLLEDSPILAVRA</sequence>
<reference evidence="5 6" key="1">
    <citation type="journal article" date="2020" name="Biotechnol. Biofuels">
        <title>New insights from the biogas microbiome by comprehensive genome-resolved metagenomics of nearly 1600 species originating from multiple anaerobic digesters.</title>
        <authorList>
            <person name="Campanaro S."/>
            <person name="Treu L."/>
            <person name="Rodriguez-R L.M."/>
            <person name="Kovalovszki A."/>
            <person name="Ziels R.M."/>
            <person name="Maus I."/>
            <person name="Zhu X."/>
            <person name="Kougias P.G."/>
            <person name="Basile A."/>
            <person name="Luo G."/>
            <person name="Schluter A."/>
            <person name="Konstantinidis K.T."/>
            <person name="Angelidaki I."/>
        </authorList>
    </citation>
    <scope>NUCLEOTIDE SEQUENCE [LARGE SCALE GENOMIC DNA]</scope>
    <source>
        <strain evidence="5">AS27yjCOA_65</strain>
    </source>
</reference>
<dbReference type="PROSITE" id="PS00662">
    <property type="entry name" value="T2SP_E"/>
    <property type="match status" value="1"/>
</dbReference>
<dbReference type="Gene3D" id="3.40.50.300">
    <property type="entry name" value="P-loop containing nucleotide triphosphate hydrolases"/>
    <property type="match status" value="1"/>
</dbReference>
<dbReference type="Proteomes" id="UP000524246">
    <property type="component" value="Unassembled WGS sequence"/>
</dbReference>
<dbReference type="InterPro" id="IPR027417">
    <property type="entry name" value="P-loop_NTPase"/>
</dbReference>
<dbReference type="PANTHER" id="PTHR30258">
    <property type="entry name" value="TYPE II SECRETION SYSTEM PROTEIN GSPE-RELATED"/>
    <property type="match status" value="1"/>
</dbReference>
<comment type="caution">
    <text evidence="5">The sequence shown here is derived from an EMBL/GenBank/DDBJ whole genome shotgun (WGS) entry which is preliminary data.</text>
</comment>
<dbReference type="GO" id="GO:0016887">
    <property type="term" value="F:ATP hydrolysis activity"/>
    <property type="evidence" value="ECO:0007669"/>
    <property type="project" value="TreeGrafter"/>
</dbReference>
<organism evidence="5 6">
    <name type="scientific">SAR324 cluster bacterium</name>
    <dbReference type="NCBI Taxonomy" id="2024889"/>
    <lineage>
        <taxon>Bacteria</taxon>
        <taxon>Deltaproteobacteria</taxon>
        <taxon>SAR324 cluster</taxon>
    </lineage>
</organism>
<evidence type="ECO:0000256" key="1">
    <source>
        <dbReference type="ARBA" id="ARBA00006611"/>
    </source>
</evidence>
<dbReference type="InterPro" id="IPR001482">
    <property type="entry name" value="T2SS/T4SS_dom"/>
</dbReference>
<evidence type="ECO:0000256" key="3">
    <source>
        <dbReference type="ARBA" id="ARBA00022840"/>
    </source>
</evidence>
<gene>
    <name evidence="5" type="ORF">GYA55_04160</name>
</gene>
<dbReference type="Pfam" id="PF00437">
    <property type="entry name" value="T2SSE"/>
    <property type="match status" value="1"/>
</dbReference>
<accession>A0A7X9IKV1</accession>
<dbReference type="PANTHER" id="PTHR30258:SF2">
    <property type="entry name" value="COMG OPERON PROTEIN 1"/>
    <property type="match status" value="1"/>
</dbReference>
<dbReference type="InterPro" id="IPR037257">
    <property type="entry name" value="T2SS_E_N_sf"/>
</dbReference>
<protein>
    <submittedName>
        <fullName evidence="5">Type II/IV secretion system protein</fullName>
    </submittedName>
</protein>
<evidence type="ECO:0000313" key="5">
    <source>
        <dbReference type="EMBL" id="NMC62340.1"/>
    </source>
</evidence>